<gene>
    <name evidence="1" type="ORF">A3C16_01275</name>
</gene>
<comment type="caution">
    <text evidence="1">The sequence shown here is derived from an EMBL/GenBank/DDBJ whole genome shotgun (WGS) entry which is preliminary data.</text>
</comment>
<accession>A0A1G2KST4</accession>
<evidence type="ECO:0000313" key="2">
    <source>
        <dbReference type="Proteomes" id="UP000177811"/>
    </source>
</evidence>
<reference evidence="1 2" key="1">
    <citation type="journal article" date="2016" name="Nat. Commun.">
        <title>Thousands of microbial genomes shed light on interconnected biogeochemical processes in an aquifer system.</title>
        <authorList>
            <person name="Anantharaman K."/>
            <person name="Brown C.T."/>
            <person name="Hug L.A."/>
            <person name="Sharon I."/>
            <person name="Castelle C.J."/>
            <person name="Probst A.J."/>
            <person name="Thomas B.C."/>
            <person name="Singh A."/>
            <person name="Wilkins M.J."/>
            <person name="Karaoz U."/>
            <person name="Brodie E.L."/>
            <person name="Williams K.H."/>
            <person name="Hubbard S.S."/>
            <person name="Banfield J.F."/>
        </authorList>
    </citation>
    <scope>NUCLEOTIDE SEQUENCE [LARGE SCALE GENOMIC DNA]</scope>
</reference>
<organism evidence="1 2">
    <name type="scientific">Candidatus Sungbacteria bacterium RIFCSPHIGHO2_02_FULL_51_29</name>
    <dbReference type="NCBI Taxonomy" id="1802273"/>
    <lineage>
        <taxon>Bacteria</taxon>
        <taxon>Candidatus Sungiibacteriota</taxon>
    </lineage>
</organism>
<dbReference type="Proteomes" id="UP000177811">
    <property type="component" value="Unassembled WGS sequence"/>
</dbReference>
<evidence type="ECO:0008006" key="3">
    <source>
        <dbReference type="Google" id="ProtNLM"/>
    </source>
</evidence>
<sequence>MRDLSWREVSEGPATLPDAFSLLVPFTSQAPFGNWAQPWQDFCEEAIIVMAAAFVRAETLSPILPARARDEMLFLMRYELSRFGYHKDIGAREIAETLTDRYGVVAVVKPVRSPEDVKKEILRYRAVILPLAGRELRNQYFMSPGPVYHTVLVKGYDDRDNTFITNEPGTRFGNGFRYDQNLLYQALADWDQSASGINQNKLMVVVY</sequence>
<dbReference type="Gene3D" id="3.90.70.10">
    <property type="entry name" value="Cysteine proteinases"/>
    <property type="match status" value="1"/>
</dbReference>
<proteinExistence type="predicted"/>
<dbReference type="AlphaFoldDB" id="A0A1G2KST4"/>
<dbReference type="EMBL" id="MHQL01000033">
    <property type="protein sequence ID" value="OHA02506.1"/>
    <property type="molecule type" value="Genomic_DNA"/>
</dbReference>
<protein>
    <recommendedName>
        <fullName evidence="3">Peptidase C39-like domain-containing protein</fullName>
    </recommendedName>
</protein>
<name>A0A1G2KST4_9BACT</name>
<evidence type="ECO:0000313" key="1">
    <source>
        <dbReference type="EMBL" id="OHA02506.1"/>
    </source>
</evidence>